<dbReference type="PIRSF" id="PIRSF001480">
    <property type="entry name" value="Mannose-6-phosphate_isomerase"/>
    <property type="match status" value="1"/>
</dbReference>
<evidence type="ECO:0000259" key="12">
    <source>
        <dbReference type="Pfam" id="PF20511"/>
    </source>
</evidence>
<evidence type="ECO:0000313" key="15">
    <source>
        <dbReference type="WBParaSite" id="SMUV_0000652001-mRNA-1"/>
    </source>
</evidence>
<evidence type="ECO:0000256" key="3">
    <source>
        <dbReference type="ARBA" id="ARBA00010772"/>
    </source>
</evidence>
<comment type="cofactor">
    <cofactor evidence="11">
        <name>Zn(2+)</name>
        <dbReference type="ChEBI" id="CHEBI:29105"/>
    </cofactor>
    <text evidence="11">Binds 1 zinc ion per subunit.</text>
</comment>
<dbReference type="Pfam" id="PF20512">
    <property type="entry name" value="PMI_typeI_hel"/>
    <property type="match status" value="1"/>
</dbReference>
<dbReference type="GO" id="GO:0009298">
    <property type="term" value="P:GDP-mannose biosynthetic process"/>
    <property type="evidence" value="ECO:0007669"/>
    <property type="project" value="UniProtKB-UniPathway"/>
</dbReference>
<dbReference type="InterPro" id="IPR001250">
    <property type="entry name" value="Man6P_Isoase-1"/>
</dbReference>
<feature type="binding site" evidence="11">
    <location>
        <position position="126"/>
    </location>
    <ligand>
        <name>Zn(2+)</name>
        <dbReference type="ChEBI" id="CHEBI:29105"/>
    </ligand>
</feature>
<comment type="catalytic activity">
    <reaction evidence="1">
        <text>D-mannose 6-phosphate = D-fructose 6-phosphate</text>
        <dbReference type="Rhea" id="RHEA:12356"/>
        <dbReference type="ChEBI" id="CHEBI:58735"/>
        <dbReference type="ChEBI" id="CHEBI:61527"/>
        <dbReference type="EC" id="5.3.1.8"/>
    </reaction>
</comment>
<dbReference type="GO" id="GO:0004476">
    <property type="term" value="F:mannose-6-phosphate isomerase activity"/>
    <property type="evidence" value="ECO:0007669"/>
    <property type="project" value="UniProtKB-EC"/>
</dbReference>
<feature type="domain" description="Phosphomannose isomerase type I helical insertion" evidence="13">
    <location>
        <begin position="170"/>
        <end position="251"/>
    </location>
</feature>
<dbReference type="InterPro" id="IPR018050">
    <property type="entry name" value="Pmannose_isomerase-type1_CS"/>
</dbReference>
<dbReference type="Gene3D" id="1.10.441.10">
    <property type="entry name" value="Phosphomannose Isomerase, domain 2"/>
    <property type="match status" value="1"/>
</dbReference>
<keyword evidence="7" id="KW-0413">Isomerase</keyword>
<evidence type="ECO:0000256" key="2">
    <source>
        <dbReference type="ARBA" id="ARBA00004666"/>
    </source>
</evidence>
<dbReference type="InterPro" id="IPR016305">
    <property type="entry name" value="Mannose-6-P_Isomerase"/>
</dbReference>
<keyword evidence="6 11" id="KW-0862">Zinc</keyword>
<dbReference type="PANTHER" id="PTHR10309">
    <property type="entry name" value="MANNOSE-6-PHOSPHATE ISOMERASE"/>
    <property type="match status" value="1"/>
</dbReference>
<evidence type="ECO:0000313" key="14">
    <source>
        <dbReference type="Proteomes" id="UP000046393"/>
    </source>
</evidence>
<name>A0A0N5APE6_9BILA</name>
<dbReference type="GO" id="GO:0005829">
    <property type="term" value="C:cytosol"/>
    <property type="evidence" value="ECO:0007669"/>
    <property type="project" value="TreeGrafter"/>
</dbReference>
<dbReference type="SUPFAM" id="SSF51182">
    <property type="entry name" value="RmlC-like cupins"/>
    <property type="match status" value="1"/>
</dbReference>
<comment type="similarity">
    <text evidence="3">Belongs to the mannose-6-phosphate isomerase type 1 family.</text>
</comment>
<accession>A0A0N5APE6</accession>
<evidence type="ECO:0000256" key="11">
    <source>
        <dbReference type="PIRSR" id="PIRSR001480-2"/>
    </source>
</evidence>
<dbReference type="InterPro" id="IPR014710">
    <property type="entry name" value="RmlC-like_jellyroll"/>
</dbReference>
<evidence type="ECO:0000256" key="4">
    <source>
        <dbReference type="ARBA" id="ARBA00011956"/>
    </source>
</evidence>
<dbReference type="EC" id="5.3.1.8" evidence="4"/>
<dbReference type="CDD" id="cd07011">
    <property type="entry name" value="cupin_PMI_type_I_N"/>
    <property type="match status" value="1"/>
</dbReference>
<dbReference type="InterPro" id="IPR046457">
    <property type="entry name" value="PMI_typeI_cat"/>
</dbReference>
<evidence type="ECO:0000256" key="1">
    <source>
        <dbReference type="ARBA" id="ARBA00000757"/>
    </source>
</evidence>
<dbReference type="STRING" id="451379.A0A0N5APE6"/>
<dbReference type="Gene3D" id="2.60.120.10">
    <property type="entry name" value="Jelly Rolls"/>
    <property type="match status" value="2"/>
</dbReference>
<dbReference type="WBParaSite" id="SMUV_0000652001-mRNA-1">
    <property type="protein sequence ID" value="SMUV_0000652001-mRNA-1"/>
    <property type="gene ID" value="SMUV_0000652001"/>
</dbReference>
<feature type="binding site" evidence="11">
    <location>
        <position position="101"/>
    </location>
    <ligand>
        <name>Zn(2+)</name>
        <dbReference type="ChEBI" id="CHEBI:29105"/>
    </ligand>
</feature>
<evidence type="ECO:0000256" key="8">
    <source>
        <dbReference type="ARBA" id="ARBA00029741"/>
    </source>
</evidence>
<evidence type="ECO:0000256" key="10">
    <source>
        <dbReference type="PIRSR" id="PIRSR001480-1"/>
    </source>
</evidence>
<organism evidence="14 15">
    <name type="scientific">Syphacia muris</name>
    <dbReference type="NCBI Taxonomy" id="451379"/>
    <lineage>
        <taxon>Eukaryota</taxon>
        <taxon>Metazoa</taxon>
        <taxon>Ecdysozoa</taxon>
        <taxon>Nematoda</taxon>
        <taxon>Chromadorea</taxon>
        <taxon>Rhabditida</taxon>
        <taxon>Spirurina</taxon>
        <taxon>Oxyuridomorpha</taxon>
        <taxon>Oxyuroidea</taxon>
        <taxon>Oxyuridae</taxon>
        <taxon>Syphacia</taxon>
    </lineage>
</organism>
<dbReference type="NCBIfam" id="TIGR00218">
    <property type="entry name" value="manA"/>
    <property type="match status" value="1"/>
</dbReference>
<evidence type="ECO:0000256" key="5">
    <source>
        <dbReference type="ARBA" id="ARBA00022723"/>
    </source>
</evidence>
<reference evidence="15" key="1">
    <citation type="submission" date="2017-02" db="UniProtKB">
        <authorList>
            <consortium name="WormBaseParasite"/>
        </authorList>
    </citation>
    <scope>IDENTIFICATION</scope>
</reference>
<feature type="domain" description="Phosphomannose isomerase type I catalytic" evidence="12">
    <location>
        <begin position="2"/>
        <end position="142"/>
    </location>
</feature>
<dbReference type="PROSITE" id="PS00965">
    <property type="entry name" value="PMI_I_1"/>
    <property type="match status" value="1"/>
</dbReference>
<dbReference type="GO" id="GO:0008270">
    <property type="term" value="F:zinc ion binding"/>
    <property type="evidence" value="ECO:0007669"/>
    <property type="project" value="InterPro"/>
</dbReference>
<dbReference type="GO" id="GO:0005975">
    <property type="term" value="P:carbohydrate metabolic process"/>
    <property type="evidence" value="ECO:0007669"/>
    <property type="project" value="InterPro"/>
</dbReference>
<dbReference type="PRINTS" id="PR00714">
    <property type="entry name" value="MAN6PISMRASE"/>
</dbReference>
<sequence length="482" mass="53742">MERLQCHVQNYVWGKKGVNSEVARVYAAGHDVKIDENLSYAELWMGTHPDGPAKIKGTNTELSKYIANTESSVYERSKQEMHLPFIMKLMSIAKTLSIQVHPTKEQAAVLNDSDPIHYPDRNHKPELAYALTKFELLCGFRPAQEICYNIAAFPELKELMGGESAEAFQVLIKAGIGSERDATKAALAECFKNLVKAAQNDPEKVAKLLKSLLDKFDKQERGCLSEETVQVIRKMAQDFPGDVGCFCPLILNHIILNPGECCYYAPREIHAYLSGECVECVGCSNNTIRAACTPKFIDIDALCNILNYHMAEPSYYIVPQQPLERFPHVVEYAPDCKDFTLHQIKISSHFDDSLVPLPRLTCGSIMVVVEGKGRIENSSEKSNSKELAVSRGDIIYIANGSQICFTECSEDILAYRTFSYEVGPDHSARNTVPVEKPTKLQPNLSSSMKHNASVRKNGRAKFLVVDGTAEIFDLETEMDGIC</sequence>
<proteinExistence type="inferred from homology"/>
<dbReference type="UniPathway" id="UPA00126">
    <property type="reaction ID" value="UER00423"/>
</dbReference>
<dbReference type="InterPro" id="IPR046458">
    <property type="entry name" value="PMI_typeI_hel"/>
</dbReference>
<dbReference type="PANTHER" id="PTHR10309:SF2">
    <property type="entry name" value="MANNOSE-6-PHOSPHATE ISOMERASE"/>
    <property type="match status" value="1"/>
</dbReference>
<feature type="binding site" evidence="11">
    <location>
        <position position="99"/>
    </location>
    <ligand>
        <name>Zn(2+)</name>
        <dbReference type="ChEBI" id="CHEBI:29105"/>
    </ligand>
</feature>
<dbReference type="Proteomes" id="UP000046393">
    <property type="component" value="Unplaced"/>
</dbReference>
<comment type="pathway">
    <text evidence="2">Nucleotide-sugar biosynthesis; GDP-alpha-D-mannose biosynthesis; alpha-D-mannose 1-phosphate from D-fructose 6-phosphate: step 1/2.</text>
</comment>
<evidence type="ECO:0000256" key="6">
    <source>
        <dbReference type="ARBA" id="ARBA00022833"/>
    </source>
</evidence>
<evidence type="ECO:0000259" key="13">
    <source>
        <dbReference type="Pfam" id="PF20512"/>
    </source>
</evidence>
<dbReference type="Pfam" id="PF20511">
    <property type="entry name" value="PMI_typeI_cat"/>
    <property type="match status" value="1"/>
</dbReference>
<keyword evidence="5 11" id="KW-0479">Metal-binding</keyword>
<evidence type="ECO:0000256" key="9">
    <source>
        <dbReference type="ARBA" id="ARBA00030762"/>
    </source>
</evidence>
<feature type="active site" evidence="10">
    <location>
        <position position="289"/>
    </location>
</feature>
<feature type="binding site" evidence="11">
    <location>
        <position position="270"/>
    </location>
    <ligand>
        <name>Zn(2+)</name>
        <dbReference type="ChEBI" id="CHEBI:29105"/>
    </ligand>
</feature>
<evidence type="ECO:0000256" key="7">
    <source>
        <dbReference type="ARBA" id="ARBA00023235"/>
    </source>
</evidence>
<dbReference type="InterPro" id="IPR011051">
    <property type="entry name" value="RmlC_Cupin_sf"/>
</dbReference>
<keyword evidence="14" id="KW-1185">Reference proteome</keyword>
<protein>
    <recommendedName>
        <fullName evidence="4">mannose-6-phosphate isomerase</fullName>
        <ecNumber evidence="4">5.3.1.8</ecNumber>
    </recommendedName>
    <alternativeName>
        <fullName evidence="8">Phosphohexomutase</fullName>
    </alternativeName>
    <alternativeName>
        <fullName evidence="9">Phosphomannose isomerase</fullName>
    </alternativeName>
</protein>
<dbReference type="AlphaFoldDB" id="A0A0N5APE6"/>